<gene>
    <name evidence="5" type="ORF">ACJMK2_004901</name>
</gene>
<dbReference type="Pfam" id="PF00400">
    <property type="entry name" value="WD40"/>
    <property type="match status" value="2"/>
</dbReference>
<evidence type="ECO:0000256" key="4">
    <source>
        <dbReference type="ARBA" id="ARBA00022737"/>
    </source>
</evidence>
<proteinExistence type="predicted"/>
<name>A0ABD3VP27_SINWO</name>
<evidence type="ECO:0008006" key="7">
    <source>
        <dbReference type="Google" id="ProtNLM"/>
    </source>
</evidence>
<keyword evidence="2" id="KW-0963">Cytoplasm</keyword>
<dbReference type="EMBL" id="JBJQND010000010">
    <property type="protein sequence ID" value="KAL3863130.1"/>
    <property type="molecule type" value="Genomic_DNA"/>
</dbReference>
<dbReference type="PANTHER" id="PTHR12442:SF26">
    <property type="entry name" value="CYTOPLASMIC DYNEIN 2 INTERMEDIATE CHAIN 2"/>
    <property type="match status" value="1"/>
</dbReference>
<keyword evidence="3" id="KW-0853">WD repeat</keyword>
<dbReference type="Proteomes" id="UP001634394">
    <property type="component" value="Unassembled WGS sequence"/>
</dbReference>
<evidence type="ECO:0000313" key="6">
    <source>
        <dbReference type="Proteomes" id="UP001634394"/>
    </source>
</evidence>
<reference evidence="5 6" key="1">
    <citation type="submission" date="2024-11" db="EMBL/GenBank/DDBJ databases">
        <title>Chromosome-level genome assembly of the freshwater bivalve Anodonta woodiana.</title>
        <authorList>
            <person name="Chen X."/>
        </authorList>
    </citation>
    <scope>NUCLEOTIDE SEQUENCE [LARGE SCALE GENOMIC DNA]</scope>
    <source>
        <strain evidence="5">MN2024</strain>
        <tissue evidence="5">Gills</tissue>
    </source>
</reference>
<evidence type="ECO:0000313" key="5">
    <source>
        <dbReference type="EMBL" id="KAL3863130.1"/>
    </source>
</evidence>
<evidence type="ECO:0000256" key="1">
    <source>
        <dbReference type="ARBA" id="ARBA00004496"/>
    </source>
</evidence>
<dbReference type="AlphaFoldDB" id="A0ABD3VP27"/>
<dbReference type="InterPro" id="IPR050687">
    <property type="entry name" value="Dynein_IC"/>
</dbReference>
<dbReference type="Gene3D" id="2.130.10.10">
    <property type="entry name" value="YVTN repeat-like/Quinoprotein amine dehydrogenase"/>
    <property type="match status" value="2"/>
</dbReference>
<evidence type="ECO:0000256" key="3">
    <source>
        <dbReference type="ARBA" id="ARBA00022574"/>
    </source>
</evidence>
<dbReference type="SMART" id="SM00320">
    <property type="entry name" value="WD40"/>
    <property type="match status" value="5"/>
</dbReference>
<comment type="subcellular location">
    <subcellularLocation>
        <location evidence="1">Cytoplasm</location>
    </subcellularLocation>
</comment>
<dbReference type="InterPro" id="IPR036322">
    <property type="entry name" value="WD40_repeat_dom_sf"/>
</dbReference>
<keyword evidence="6" id="KW-1185">Reference proteome</keyword>
<protein>
    <recommendedName>
        <fullName evidence="7">WD repeat-containing protein 34</fullName>
    </recommendedName>
</protein>
<sequence length="496" mass="55108">MFTDESLDGVDIKSTWRKERDLDNSSVQTEDLLISDAAVQSIKWVDEAIQTDEEPEKKFRLAQDTSGHLVDFLRRVEPYILKQLQKNLRSRAFDDYEVGGDEEKSAVISVHTLTHGDLNNKFQVTGLSWNCTGSVIAASYGNFEHEDWCTHKAALCTWNLDRRNINENKADTAVELSSCLMCIAFHPQNPALIAGGNFNGEVMLWDLSREDDTLVCTSGIGDDAHQEPVSKVHWFPDSKGKRFNLVSIGTDGKILVWKVDRKHQKLSLKDGFVLMNQSLPRKMKVKGVRGDKEIGATCISYNSEDRDMFLVGSEAGVIFKCSMHAQGNPAGSHIVSSIPLRSPVTFTYSPHHGPVYSVECSPFHRNAFISSAMDQCIRLYSILQAQPVMTIEPGEGYIYSVAWSPIKPTLIAAVAETGNLLLYDLKQGQPIPVQKLGASPQKQPVYTCQFNSHQTEFLATGDAAGYIQIFKLSQSLRKVSAKDAEFIGKLVSVAVE</sequence>
<dbReference type="SUPFAM" id="SSF50978">
    <property type="entry name" value="WD40 repeat-like"/>
    <property type="match status" value="1"/>
</dbReference>
<comment type="caution">
    <text evidence="5">The sequence shown here is derived from an EMBL/GenBank/DDBJ whole genome shotgun (WGS) entry which is preliminary data.</text>
</comment>
<evidence type="ECO:0000256" key="2">
    <source>
        <dbReference type="ARBA" id="ARBA00022490"/>
    </source>
</evidence>
<accession>A0ABD3VP27</accession>
<dbReference type="GO" id="GO:0005737">
    <property type="term" value="C:cytoplasm"/>
    <property type="evidence" value="ECO:0007669"/>
    <property type="project" value="UniProtKB-SubCell"/>
</dbReference>
<dbReference type="InterPro" id="IPR015943">
    <property type="entry name" value="WD40/YVTN_repeat-like_dom_sf"/>
</dbReference>
<organism evidence="5 6">
    <name type="scientific">Sinanodonta woodiana</name>
    <name type="common">Chinese pond mussel</name>
    <name type="synonym">Anodonta woodiana</name>
    <dbReference type="NCBI Taxonomy" id="1069815"/>
    <lineage>
        <taxon>Eukaryota</taxon>
        <taxon>Metazoa</taxon>
        <taxon>Spiralia</taxon>
        <taxon>Lophotrochozoa</taxon>
        <taxon>Mollusca</taxon>
        <taxon>Bivalvia</taxon>
        <taxon>Autobranchia</taxon>
        <taxon>Heteroconchia</taxon>
        <taxon>Palaeoheterodonta</taxon>
        <taxon>Unionida</taxon>
        <taxon>Unionoidea</taxon>
        <taxon>Unionidae</taxon>
        <taxon>Unioninae</taxon>
        <taxon>Sinanodonta</taxon>
    </lineage>
</organism>
<dbReference type="PANTHER" id="PTHR12442">
    <property type="entry name" value="DYNEIN INTERMEDIATE CHAIN"/>
    <property type="match status" value="1"/>
</dbReference>
<dbReference type="InterPro" id="IPR001680">
    <property type="entry name" value="WD40_rpt"/>
</dbReference>
<keyword evidence="4" id="KW-0677">Repeat</keyword>